<organism evidence="3 4">
    <name type="scientific">Pontibacillus salicampi</name>
    <dbReference type="NCBI Taxonomy" id="1449801"/>
    <lineage>
        <taxon>Bacteria</taxon>
        <taxon>Bacillati</taxon>
        <taxon>Bacillota</taxon>
        <taxon>Bacilli</taxon>
        <taxon>Bacillales</taxon>
        <taxon>Bacillaceae</taxon>
        <taxon>Pontibacillus</taxon>
    </lineage>
</organism>
<proteinExistence type="predicted"/>
<dbReference type="Proteomes" id="UP001589836">
    <property type="component" value="Unassembled WGS sequence"/>
</dbReference>
<dbReference type="SUPFAM" id="SSF50044">
    <property type="entry name" value="SH3-domain"/>
    <property type="match status" value="2"/>
</dbReference>
<dbReference type="PIRSF" id="PIRSF034961">
    <property type="entry name" value="UCP034961_SH3_2"/>
    <property type="match status" value="1"/>
</dbReference>
<accession>A0ABV6LN39</accession>
<gene>
    <name evidence="3" type="ORF">ACFFGV_09220</name>
</gene>
<dbReference type="Pfam" id="PF07653">
    <property type="entry name" value="SH3_2"/>
    <property type="match status" value="1"/>
</dbReference>
<keyword evidence="4" id="KW-1185">Reference proteome</keyword>
<evidence type="ECO:0000313" key="4">
    <source>
        <dbReference type="Proteomes" id="UP001589836"/>
    </source>
</evidence>
<dbReference type="InterPro" id="IPR014593">
    <property type="entry name" value="UCP034961_SH3_2"/>
</dbReference>
<sequence length="119" mass="13890">MNNTIYIVTKNHTSNYPNPIKLTKGQTVSIGERYTGNENWYNWIYCYTIDSKLEGWVPEQIIEAPGKVLEDYIAKELNVEIGELLFKQKDLNGWCWAKKLNSSNEGWVPNENVKLYKQD</sequence>
<dbReference type="EMBL" id="JBHLTP010000007">
    <property type="protein sequence ID" value="MFC0523744.1"/>
    <property type="molecule type" value="Genomic_DNA"/>
</dbReference>
<evidence type="ECO:0000313" key="3">
    <source>
        <dbReference type="EMBL" id="MFC0523744.1"/>
    </source>
</evidence>
<feature type="domain" description="SH3" evidence="2">
    <location>
        <begin position="61"/>
        <end position="118"/>
    </location>
</feature>
<evidence type="ECO:0000256" key="1">
    <source>
        <dbReference type="ARBA" id="ARBA00022443"/>
    </source>
</evidence>
<dbReference type="PROSITE" id="PS50002">
    <property type="entry name" value="SH3"/>
    <property type="match status" value="1"/>
</dbReference>
<keyword evidence="1" id="KW-0728">SH3 domain</keyword>
<reference evidence="3 4" key="1">
    <citation type="submission" date="2024-09" db="EMBL/GenBank/DDBJ databases">
        <authorList>
            <person name="Sun Q."/>
            <person name="Mori K."/>
        </authorList>
    </citation>
    <scope>NUCLEOTIDE SEQUENCE [LARGE SCALE GENOMIC DNA]</scope>
    <source>
        <strain evidence="3 4">NCAIM B.02529</strain>
    </source>
</reference>
<evidence type="ECO:0000259" key="2">
    <source>
        <dbReference type="PROSITE" id="PS50002"/>
    </source>
</evidence>
<dbReference type="InterPro" id="IPR001452">
    <property type="entry name" value="SH3_domain"/>
</dbReference>
<protein>
    <submittedName>
        <fullName evidence="3">SH3 domain-containing protein</fullName>
    </submittedName>
</protein>
<dbReference type="InterPro" id="IPR036028">
    <property type="entry name" value="SH3-like_dom_sf"/>
</dbReference>
<name>A0ABV6LN39_9BACI</name>
<comment type="caution">
    <text evidence="3">The sequence shown here is derived from an EMBL/GenBank/DDBJ whole genome shotgun (WGS) entry which is preliminary data.</text>
</comment>
<dbReference type="RefSeq" id="WP_377346964.1">
    <property type="nucleotide sequence ID" value="NZ_JBHLTP010000007.1"/>
</dbReference>